<dbReference type="SMART" id="SM00256">
    <property type="entry name" value="FBOX"/>
    <property type="match status" value="1"/>
</dbReference>
<gene>
    <name evidence="3" type="ORF">FIBSPDRAFT_468799</name>
</gene>
<evidence type="ECO:0000313" key="3">
    <source>
        <dbReference type="EMBL" id="KZP22882.1"/>
    </source>
</evidence>
<feature type="region of interest" description="Disordered" evidence="1">
    <location>
        <begin position="1"/>
        <end position="112"/>
    </location>
</feature>
<dbReference type="Proteomes" id="UP000076532">
    <property type="component" value="Unassembled WGS sequence"/>
</dbReference>
<feature type="compositionally biased region" description="Basic and acidic residues" evidence="1">
    <location>
        <begin position="62"/>
        <end position="73"/>
    </location>
</feature>
<feature type="domain" description="F-box" evidence="2">
    <location>
        <begin position="119"/>
        <end position="169"/>
    </location>
</feature>
<feature type="compositionally biased region" description="Low complexity" evidence="1">
    <location>
        <begin position="1"/>
        <end position="13"/>
    </location>
</feature>
<dbReference type="AlphaFoldDB" id="A0A166LEX4"/>
<protein>
    <recommendedName>
        <fullName evidence="2">F-box domain-containing protein</fullName>
    </recommendedName>
</protein>
<reference evidence="3 4" key="1">
    <citation type="journal article" date="2016" name="Mol. Biol. Evol.">
        <title>Comparative Genomics of Early-Diverging Mushroom-Forming Fungi Provides Insights into the Origins of Lignocellulose Decay Capabilities.</title>
        <authorList>
            <person name="Nagy L.G."/>
            <person name="Riley R."/>
            <person name="Tritt A."/>
            <person name="Adam C."/>
            <person name="Daum C."/>
            <person name="Floudas D."/>
            <person name="Sun H."/>
            <person name="Yadav J.S."/>
            <person name="Pangilinan J."/>
            <person name="Larsson K.H."/>
            <person name="Matsuura K."/>
            <person name="Barry K."/>
            <person name="Labutti K."/>
            <person name="Kuo R."/>
            <person name="Ohm R.A."/>
            <person name="Bhattacharya S.S."/>
            <person name="Shirouzu T."/>
            <person name="Yoshinaga Y."/>
            <person name="Martin F.M."/>
            <person name="Grigoriev I.V."/>
            <person name="Hibbett D.S."/>
        </authorList>
    </citation>
    <scope>NUCLEOTIDE SEQUENCE [LARGE SCALE GENOMIC DNA]</scope>
    <source>
        <strain evidence="3 4">CBS 109695</strain>
    </source>
</reference>
<sequence length="766" mass="87932">MHKSMSPAGSESESSAHNESNDGDYAGSASEEEEQTELAAGRPSRRKNRKILETDDEDNDENEAKSTGEEEKQTVPGSSRLSQYKKPKISEKKSRRYMVASKKDKGKAPAKGMRNFGKLAHLRDMSLDILFEITSHLQPLDILQLSRVSKQFRSLFASKKGSRHIWVAAKRNLATEMPECPPDLSEPQYISLMFEHNCQACGKNRAPKTDYALRVRFCGHCFDENVLKGTKVLRSFVKVPESIFQLVPRSRLKLSNVDRFSDYAFDNTKNGRNNAYYFPEIEAVITQYKELESDVTALGVFVKEHQDTACQMMKDATVLANWVDNNKANKMQKDSDNMKSRRSSIETKLVELGWAPADFPRRYNYEWSKLLDQPRELTPRIWKLIQPKLEALIKAEQENKAKEELRARSELRKTELKSIWADYLKTTDQLGSRTVMPNYLDVCEFPSVKQLLFENDASEPFTRSRWDTVVNCLPDEIEKFRTNVIYTLTKCLDADAASAPLYHRWEEHIAIKIPDSDEVVDHRVLEKAFSLFRCFQYSCKDMLPGLEGIMDHSHFEELRWNEICGKLYGDLNTVPVVKMILKVLQLPEDSTFEALRAFDENVICLCGHPDHRQPKTIVALISHILSENRTYKEYIKPNYISSSIDLDKHGIALYNDHDPNGDPLVALASDVDSSNFKVPPENGSEEDNDGYSSETPYLGRKSCKYCYALHPGRTYFNSKDEMNYHMKAKHRREQIEDDEALRESELVGWKLTLLRDQPPTPSTPKI</sequence>
<proteinExistence type="predicted"/>
<evidence type="ECO:0000259" key="2">
    <source>
        <dbReference type="PROSITE" id="PS50181"/>
    </source>
</evidence>
<evidence type="ECO:0000256" key="1">
    <source>
        <dbReference type="SAM" id="MobiDB-lite"/>
    </source>
</evidence>
<keyword evidence="4" id="KW-1185">Reference proteome</keyword>
<dbReference type="InterPro" id="IPR036047">
    <property type="entry name" value="F-box-like_dom_sf"/>
</dbReference>
<dbReference type="Pfam" id="PF00646">
    <property type="entry name" value="F-box"/>
    <property type="match status" value="1"/>
</dbReference>
<name>A0A166LEX4_9AGAM</name>
<dbReference type="PROSITE" id="PS50181">
    <property type="entry name" value="FBOX"/>
    <property type="match status" value="1"/>
</dbReference>
<dbReference type="SUPFAM" id="SSF81383">
    <property type="entry name" value="F-box domain"/>
    <property type="match status" value="1"/>
</dbReference>
<dbReference type="OrthoDB" id="3246989at2759"/>
<dbReference type="InterPro" id="IPR001810">
    <property type="entry name" value="F-box_dom"/>
</dbReference>
<evidence type="ECO:0000313" key="4">
    <source>
        <dbReference type="Proteomes" id="UP000076532"/>
    </source>
</evidence>
<dbReference type="STRING" id="436010.A0A166LEX4"/>
<accession>A0A166LEX4</accession>
<dbReference type="EMBL" id="KV417536">
    <property type="protein sequence ID" value="KZP22882.1"/>
    <property type="molecule type" value="Genomic_DNA"/>
</dbReference>
<dbReference type="CDD" id="cd09917">
    <property type="entry name" value="F-box_SF"/>
    <property type="match status" value="1"/>
</dbReference>
<organism evidence="3 4">
    <name type="scientific">Athelia psychrophila</name>
    <dbReference type="NCBI Taxonomy" id="1759441"/>
    <lineage>
        <taxon>Eukaryota</taxon>
        <taxon>Fungi</taxon>
        <taxon>Dikarya</taxon>
        <taxon>Basidiomycota</taxon>
        <taxon>Agaricomycotina</taxon>
        <taxon>Agaricomycetes</taxon>
        <taxon>Agaricomycetidae</taxon>
        <taxon>Atheliales</taxon>
        <taxon>Atheliaceae</taxon>
        <taxon>Athelia</taxon>
    </lineage>
</organism>